<name>A0A7S5AYW8_9CAUD</name>
<reference evidence="1 2" key="1">
    <citation type="journal article" date="2020" name="Phage (New Rochelle)">
        <title>A New High-Throughput Screening Method for Phages: Enabling Crude Isolation and Fast Identification of Diverse Phages with Therapeutic Potential.</title>
        <authorList>
            <person name="Olsen N.S."/>
            <person name="Hendriksen N.B."/>
            <person name="Hansen L.H."/>
            <person name="Kot W."/>
        </authorList>
    </citation>
    <scope>NUCLEOTIDE SEQUENCE [LARGE SCALE GENOMIC DNA]</scope>
</reference>
<evidence type="ECO:0000313" key="1">
    <source>
        <dbReference type="EMBL" id="QEA09770.1"/>
    </source>
</evidence>
<proteinExistence type="predicted"/>
<dbReference type="Proteomes" id="UP000617051">
    <property type="component" value="Segment"/>
</dbReference>
<keyword evidence="2" id="KW-1185">Reference proteome</keyword>
<evidence type="ECO:0000313" key="2">
    <source>
        <dbReference type="Proteomes" id="UP000617051"/>
    </source>
</evidence>
<sequence>MQAPTAAEVMQKEIALRDVLVQSGHWKCCLNCWQWGAPESNPNLAPHCRKYSMMPPAKILVLGCIEHTPDIPF</sequence>
<accession>A0A7S5AYW8</accession>
<dbReference type="GeneID" id="77947977"/>
<dbReference type="RefSeq" id="YP_010671722.1">
    <property type="nucleotide sequence ID" value="NC_070970.1"/>
</dbReference>
<protein>
    <submittedName>
        <fullName evidence="1">Uncharacterized protein</fullName>
    </submittedName>
</protein>
<dbReference type="KEGG" id="vg:77947977"/>
<organism evidence="1 2">
    <name type="scientific">Pseudomonas phage Iggy</name>
    <dbReference type="NCBI Taxonomy" id="2592193"/>
    <lineage>
        <taxon>Viruses</taxon>
        <taxon>Duplodnaviria</taxon>
        <taxon>Heunggongvirae</taxon>
        <taxon>Uroviricota</taxon>
        <taxon>Caudoviricetes</taxon>
        <taxon>Queuovirinae</taxon>
        <taxon>Iggyvirus</taxon>
        <taxon>Iggyvirus iggy</taxon>
    </lineage>
</organism>
<dbReference type="EMBL" id="MN029011">
    <property type="protein sequence ID" value="QEA09770.1"/>
    <property type="molecule type" value="Genomic_DNA"/>
</dbReference>